<reference evidence="3" key="1">
    <citation type="submission" date="2020-12" db="EMBL/GenBank/DDBJ databases">
        <title>Desulfobium dissulfuricans gen. nov., sp. nov., a novel mesophilic, sulfate-reducing bacterium isolated from a deep-sea hydrothermal vent.</title>
        <authorList>
            <person name="Hashimoto Y."/>
            <person name="Tame A."/>
            <person name="Sawayama S."/>
            <person name="Miyazaki J."/>
            <person name="Takai K."/>
            <person name="Nakagawa S."/>
        </authorList>
    </citation>
    <scope>NUCLEOTIDE SEQUENCE</scope>
    <source>
        <strain evidence="3">GF1</strain>
    </source>
</reference>
<evidence type="ECO:0000313" key="3">
    <source>
        <dbReference type="EMBL" id="BCO09299.1"/>
    </source>
</evidence>
<accession>A0A915U0M6</accession>
<dbReference type="SUPFAM" id="SSF53300">
    <property type="entry name" value="vWA-like"/>
    <property type="match status" value="1"/>
</dbReference>
<proteinExistence type="predicted"/>
<evidence type="ECO:0000313" key="4">
    <source>
        <dbReference type="Proteomes" id="UP001063350"/>
    </source>
</evidence>
<keyword evidence="4" id="KW-1185">Reference proteome</keyword>
<organism evidence="3 4">
    <name type="scientific">Desulfolithobacter dissulfuricans</name>
    <dbReference type="NCBI Taxonomy" id="2795293"/>
    <lineage>
        <taxon>Bacteria</taxon>
        <taxon>Pseudomonadati</taxon>
        <taxon>Thermodesulfobacteriota</taxon>
        <taxon>Desulfobulbia</taxon>
        <taxon>Desulfobulbales</taxon>
        <taxon>Desulfobulbaceae</taxon>
        <taxon>Desulfolithobacter</taxon>
    </lineage>
</organism>
<evidence type="ECO:0008006" key="5">
    <source>
        <dbReference type="Google" id="ProtNLM"/>
    </source>
</evidence>
<feature type="domain" description="VWA-like" evidence="1">
    <location>
        <begin position="75"/>
        <end position="199"/>
    </location>
</feature>
<dbReference type="PANTHER" id="PTHR38730">
    <property type="entry name" value="SLL7028 PROTEIN"/>
    <property type="match status" value="1"/>
</dbReference>
<gene>
    <name evidence="3" type="ORF">GF1_16750</name>
</gene>
<dbReference type="EMBL" id="AP024233">
    <property type="protein sequence ID" value="BCO09299.1"/>
    <property type="molecule type" value="Genomic_DNA"/>
</dbReference>
<dbReference type="Proteomes" id="UP001063350">
    <property type="component" value="Chromosome"/>
</dbReference>
<feature type="domain" description="Putative metallopeptidase" evidence="2">
    <location>
        <begin position="1"/>
        <end position="67"/>
    </location>
</feature>
<dbReference type="Pfam" id="PF13203">
    <property type="entry name" value="DUF2201_N"/>
    <property type="match status" value="1"/>
</dbReference>
<dbReference type="InterPro" id="IPR018698">
    <property type="entry name" value="VWA-like_dom"/>
</dbReference>
<name>A0A915U0M6_9BACT</name>
<dbReference type="InterPro" id="IPR036465">
    <property type="entry name" value="vWFA_dom_sf"/>
</dbReference>
<evidence type="ECO:0000259" key="2">
    <source>
        <dbReference type="Pfam" id="PF13203"/>
    </source>
</evidence>
<sequence>MNQALTQAKAMGKVPGGMERLVKEMLEPKVNWADVLRNFLETAARNDYSWLRPNRNYLARGFYTPSLYSRELGDVVVAVDTSGSISQDDLNQFGSEISAILEEYNTTVHVIYCDYNINAVESFSQDDLPLKLKPFGGGGTDFRPPFQWVEDNQVTPVCLVYLTDLYCDRYPPEPDYPVLWVYPQHNHWKIPEWGEAISM</sequence>
<evidence type="ECO:0000259" key="1">
    <source>
        <dbReference type="Pfam" id="PF09967"/>
    </source>
</evidence>
<dbReference type="AlphaFoldDB" id="A0A915U0M6"/>
<protein>
    <recommendedName>
        <fullName evidence="5">VWA-like domain-containing protein</fullName>
    </recommendedName>
</protein>
<dbReference type="InterPro" id="IPR025154">
    <property type="entry name" value="Put_metallopeptidase_dom"/>
</dbReference>
<dbReference type="KEGG" id="ddu:GF1_16750"/>
<dbReference type="PANTHER" id="PTHR38730:SF1">
    <property type="entry name" value="SLL7028 PROTEIN"/>
    <property type="match status" value="1"/>
</dbReference>
<dbReference type="Pfam" id="PF09967">
    <property type="entry name" value="DUF2201"/>
    <property type="match status" value="1"/>
</dbReference>